<gene>
    <name evidence="1" type="ORF">BCV69DRAFT_283563</name>
</gene>
<dbReference type="GeneID" id="37014494"/>
<organism evidence="1 2">
    <name type="scientific">Pseudomicrostroma glucosiphilum</name>
    <dbReference type="NCBI Taxonomy" id="1684307"/>
    <lineage>
        <taxon>Eukaryota</taxon>
        <taxon>Fungi</taxon>
        <taxon>Dikarya</taxon>
        <taxon>Basidiomycota</taxon>
        <taxon>Ustilaginomycotina</taxon>
        <taxon>Exobasidiomycetes</taxon>
        <taxon>Microstromatales</taxon>
        <taxon>Microstromatales incertae sedis</taxon>
        <taxon>Pseudomicrostroma</taxon>
    </lineage>
</organism>
<name>A0A316U5C7_9BASI</name>
<proteinExistence type="predicted"/>
<keyword evidence="2" id="KW-1185">Reference proteome</keyword>
<dbReference type="RefSeq" id="XP_025347198.1">
    <property type="nucleotide sequence ID" value="XM_025492760.1"/>
</dbReference>
<evidence type="ECO:0000313" key="2">
    <source>
        <dbReference type="Proteomes" id="UP000245942"/>
    </source>
</evidence>
<sequence length="150" mass="16337">MNAKRALSKVAQPLLAPYVHSPLQASCHLIGFELPSHLHGLRQYPSFLAAPPRCTRAYSLQPPPPSPLQCSRPVLSVSSSGTARHNEGSKSSRTCVAMHCYLRLFTTCHATLCHAFATLYYSVETDVWEKGPDLPALHRVSNEGEGEGGL</sequence>
<dbReference type="Proteomes" id="UP000245942">
    <property type="component" value="Unassembled WGS sequence"/>
</dbReference>
<protein>
    <submittedName>
        <fullName evidence="1">Uncharacterized protein</fullName>
    </submittedName>
</protein>
<evidence type="ECO:0000313" key="1">
    <source>
        <dbReference type="EMBL" id="PWN20038.1"/>
    </source>
</evidence>
<dbReference type="AlphaFoldDB" id="A0A316U5C7"/>
<dbReference type="EMBL" id="KZ819329">
    <property type="protein sequence ID" value="PWN20038.1"/>
    <property type="molecule type" value="Genomic_DNA"/>
</dbReference>
<accession>A0A316U5C7</accession>
<reference evidence="1 2" key="1">
    <citation type="journal article" date="2018" name="Mol. Biol. Evol.">
        <title>Broad Genomic Sampling Reveals a Smut Pathogenic Ancestry of the Fungal Clade Ustilaginomycotina.</title>
        <authorList>
            <person name="Kijpornyongpan T."/>
            <person name="Mondo S.J."/>
            <person name="Barry K."/>
            <person name="Sandor L."/>
            <person name="Lee J."/>
            <person name="Lipzen A."/>
            <person name="Pangilinan J."/>
            <person name="LaButti K."/>
            <person name="Hainaut M."/>
            <person name="Henrissat B."/>
            <person name="Grigoriev I.V."/>
            <person name="Spatafora J.W."/>
            <person name="Aime M.C."/>
        </authorList>
    </citation>
    <scope>NUCLEOTIDE SEQUENCE [LARGE SCALE GENOMIC DNA]</scope>
    <source>
        <strain evidence="1 2">MCA 4718</strain>
    </source>
</reference>